<dbReference type="InterPro" id="IPR057727">
    <property type="entry name" value="WCX_dom"/>
</dbReference>
<accession>A0A0R1R5J4</accession>
<gene>
    <name evidence="3" type="ORF">FD37_GL000764</name>
</gene>
<dbReference type="Proteomes" id="UP000051835">
    <property type="component" value="Unassembled WGS sequence"/>
</dbReference>
<evidence type="ECO:0000259" key="1">
    <source>
        <dbReference type="Pfam" id="PF08279"/>
    </source>
</evidence>
<evidence type="ECO:0000259" key="2">
    <source>
        <dbReference type="Pfam" id="PF25583"/>
    </source>
</evidence>
<dbReference type="Pfam" id="PF25583">
    <property type="entry name" value="WCX"/>
    <property type="match status" value="1"/>
</dbReference>
<feature type="domain" description="Helix-turn-helix type 11" evidence="1">
    <location>
        <begin position="6"/>
        <end position="61"/>
    </location>
</feature>
<evidence type="ECO:0008006" key="5">
    <source>
        <dbReference type="Google" id="ProtNLM"/>
    </source>
</evidence>
<dbReference type="InterPro" id="IPR036388">
    <property type="entry name" value="WH-like_DNA-bd_sf"/>
</dbReference>
<evidence type="ECO:0000313" key="3">
    <source>
        <dbReference type="EMBL" id="KRL49170.1"/>
    </source>
</evidence>
<dbReference type="InterPro" id="IPR036390">
    <property type="entry name" value="WH_DNA-bd_sf"/>
</dbReference>
<reference evidence="3 4" key="1">
    <citation type="journal article" date="2015" name="Genome Announc.">
        <title>Expanding the biotechnology potential of lactobacilli through comparative genomics of 213 strains and associated genera.</title>
        <authorList>
            <person name="Sun Z."/>
            <person name="Harris H.M."/>
            <person name="McCann A."/>
            <person name="Guo C."/>
            <person name="Argimon S."/>
            <person name="Zhang W."/>
            <person name="Yang X."/>
            <person name="Jeffery I.B."/>
            <person name="Cooney J.C."/>
            <person name="Kagawa T.F."/>
            <person name="Liu W."/>
            <person name="Song Y."/>
            <person name="Salvetti E."/>
            <person name="Wrobel A."/>
            <person name="Rasinkangas P."/>
            <person name="Parkhill J."/>
            <person name="Rea M.C."/>
            <person name="O'Sullivan O."/>
            <person name="Ritari J."/>
            <person name="Douillard F.P."/>
            <person name="Paul Ross R."/>
            <person name="Yang R."/>
            <person name="Briner A.E."/>
            <person name="Felis G.E."/>
            <person name="de Vos W.M."/>
            <person name="Barrangou R."/>
            <person name="Klaenhammer T.R."/>
            <person name="Caufield P.W."/>
            <person name="Cui Y."/>
            <person name="Zhang H."/>
            <person name="O'Toole P.W."/>
        </authorList>
    </citation>
    <scope>NUCLEOTIDE SEQUENCE [LARGE SCALE GENOMIC DNA]</scope>
    <source>
        <strain evidence="3 4">DSM 15429</strain>
    </source>
</reference>
<dbReference type="Gene3D" id="1.10.10.10">
    <property type="entry name" value="Winged helix-like DNA-binding domain superfamily/Winged helix DNA-binding domain"/>
    <property type="match status" value="1"/>
</dbReference>
<comment type="caution">
    <text evidence="3">The sequence shown here is derived from an EMBL/GenBank/DDBJ whole genome shotgun (WGS) entry which is preliminary data.</text>
</comment>
<feature type="domain" description="WCX" evidence="2">
    <location>
        <begin position="268"/>
        <end position="303"/>
    </location>
</feature>
<evidence type="ECO:0000313" key="4">
    <source>
        <dbReference type="Proteomes" id="UP000051835"/>
    </source>
</evidence>
<protein>
    <recommendedName>
        <fullName evidence="5">Transcriptional regulator</fullName>
    </recommendedName>
</protein>
<sequence length="315" mass="36065">MTKFERLNQELIFLSYKTGFHVQDLMNEFHISKRTALRDITALEGLGLTFYTEPGRYGGYRLTKQDQWVPVLFNGQEINALFFAIKALSLLSATPFEKSYRAIYDKLMATLPVPQQRTVRQLQAVVHYYNVPNLDTPTFLSDLLTAIVDQQVVTVTLPSGPHKQQLFDLLYRHGIWFFSGYDLDRHVWGITRCDAVSALSVSAEPAVYDRATLDRFRRDYDAHHHDVPFRCTLTPLGRELVQKNRYPNMHLHTEHGQTILFGGYNADEFAYMVQYLLGLGNNVHVLAPPALQAAYLQELREILARYDPPAAPSDA</sequence>
<dbReference type="EMBL" id="AZFC01000012">
    <property type="protein sequence ID" value="KRL49170.1"/>
    <property type="molecule type" value="Genomic_DNA"/>
</dbReference>
<dbReference type="SUPFAM" id="SSF46785">
    <property type="entry name" value="Winged helix' DNA-binding domain"/>
    <property type="match status" value="1"/>
</dbReference>
<dbReference type="PANTHER" id="PTHR34580">
    <property type="match status" value="1"/>
</dbReference>
<dbReference type="RefSeq" id="WP_056963291.1">
    <property type="nucleotide sequence ID" value="NZ_AZFC01000012.1"/>
</dbReference>
<dbReference type="InterPro" id="IPR013196">
    <property type="entry name" value="HTH_11"/>
</dbReference>
<proteinExistence type="predicted"/>
<name>A0A0R1R5J4_9LACO</name>
<dbReference type="AlphaFoldDB" id="A0A0R1R5J4"/>
<dbReference type="PATRIC" id="fig|1423805.4.peg.784"/>
<dbReference type="PANTHER" id="PTHR34580:SF9">
    <property type="entry name" value="SLL5097 PROTEIN"/>
    <property type="match status" value="1"/>
</dbReference>
<dbReference type="InterPro" id="IPR051534">
    <property type="entry name" value="CBASS_pafABC_assoc_protein"/>
</dbReference>
<organism evidence="3 4">
    <name type="scientific">Levilactobacillus spicheri DSM 15429</name>
    <dbReference type="NCBI Taxonomy" id="1423805"/>
    <lineage>
        <taxon>Bacteria</taxon>
        <taxon>Bacillati</taxon>
        <taxon>Bacillota</taxon>
        <taxon>Bacilli</taxon>
        <taxon>Lactobacillales</taxon>
        <taxon>Lactobacillaceae</taxon>
        <taxon>Levilactobacillus</taxon>
    </lineage>
</organism>
<dbReference type="Pfam" id="PF08279">
    <property type="entry name" value="HTH_11"/>
    <property type="match status" value="1"/>
</dbReference>